<reference evidence="3" key="2">
    <citation type="journal article" date="2022" name="Hortic Res">
        <title>The genome of Dioscorea zingiberensis sheds light on the biosynthesis, origin and evolution of the medicinally important diosgenin saponins.</title>
        <authorList>
            <person name="Li Y."/>
            <person name="Tan C."/>
            <person name="Li Z."/>
            <person name="Guo J."/>
            <person name="Li S."/>
            <person name="Chen X."/>
            <person name="Wang C."/>
            <person name="Dai X."/>
            <person name="Yang H."/>
            <person name="Song W."/>
            <person name="Hou L."/>
            <person name="Xu J."/>
            <person name="Tong Z."/>
            <person name="Xu A."/>
            <person name="Yuan X."/>
            <person name="Wang W."/>
            <person name="Yang Q."/>
            <person name="Chen L."/>
            <person name="Sun Z."/>
            <person name="Wang K."/>
            <person name="Pan B."/>
            <person name="Chen J."/>
            <person name="Bao Y."/>
            <person name="Liu F."/>
            <person name="Qi X."/>
            <person name="Gang D.R."/>
            <person name="Wen J."/>
            <person name="Li J."/>
        </authorList>
    </citation>
    <scope>NUCLEOTIDE SEQUENCE</scope>
    <source>
        <strain evidence="3">Dzin_1.0</strain>
    </source>
</reference>
<evidence type="ECO:0000313" key="4">
    <source>
        <dbReference type="Proteomes" id="UP001085076"/>
    </source>
</evidence>
<evidence type="ECO:0000256" key="1">
    <source>
        <dbReference type="SAM" id="MobiDB-lite"/>
    </source>
</evidence>
<dbReference type="PANTHER" id="PTHR37908:SF3">
    <property type="entry name" value="TRANSMEMBRANE PROTEIN"/>
    <property type="match status" value="1"/>
</dbReference>
<feature type="region of interest" description="Disordered" evidence="1">
    <location>
        <begin position="64"/>
        <end position="88"/>
    </location>
</feature>
<dbReference type="EMBL" id="JAGGNH010000001">
    <property type="protein sequence ID" value="KAJ0988671.1"/>
    <property type="molecule type" value="Genomic_DNA"/>
</dbReference>
<evidence type="ECO:0000256" key="2">
    <source>
        <dbReference type="SAM" id="SignalP"/>
    </source>
</evidence>
<evidence type="ECO:0000313" key="3">
    <source>
        <dbReference type="EMBL" id="KAJ0988671.1"/>
    </source>
</evidence>
<reference evidence="3" key="1">
    <citation type="submission" date="2021-03" db="EMBL/GenBank/DDBJ databases">
        <authorList>
            <person name="Li Z."/>
            <person name="Yang C."/>
        </authorList>
    </citation>
    <scope>NUCLEOTIDE SEQUENCE</scope>
    <source>
        <strain evidence="3">Dzin_1.0</strain>
        <tissue evidence="3">Leaf</tissue>
    </source>
</reference>
<dbReference type="AlphaFoldDB" id="A0A9D5DB33"/>
<proteinExistence type="predicted"/>
<organism evidence="3 4">
    <name type="scientific">Dioscorea zingiberensis</name>
    <dbReference type="NCBI Taxonomy" id="325984"/>
    <lineage>
        <taxon>Eukaryota</taxon>
        <taxon>Viridiplantae</taxon>
        <taxon>Streptophyta</taxon>
        <taxon>Embryophyta</taxon>
        <taxon>Tracheophyta</taxon>
        <taxon>Spermatophyta</taxon>
        <taxon>Magnoliopsida</taxon>
        <taxon>Liliopsida</taxon>
        <taxon>Dioscoreales</taxon>
        <taxon>Dioscoreaceae</taxon>
        <taxon>Dioscorea</taxon>
    </lineage>
</organism>
<dbReference type="Proteomes" id="UP001085076">
    <property type="component" value="Miscellaneous, Linkage group lg01"/>
</dbReference>
<protein>
    <submittedName>
        <fullName evidence="3">Uncharacterized protein</fullName>
    </submittedName>
</protein>
<comment type="caution">
    <text evidence="3">The sequence shown here is derived from an EMBL/GenBank/DDBJ whole genome shotgun (WGS) entry which is preliminary data.</text>
</comment>
<keyword evidence="2" id="KW-0732">Signal</keyword>
<gene>
    <name evidence="3" type="ORF">J5N97_007027</name>
</gene>
<name>A0A9D5DB33_9LILI</name>
<feature type="chain" id="PRO_5038387494" evidence="2">
    <location>
        <begin position="18"/>
        <end position="88"/>
    </location>
</feature>
<dbReference type="OrthoDB" id="786933at2759"/>
<keyword evidence="4" id="KW-1185">Reference proteome</keyword>
<feature type="signal peptide" evidence="2">
    <location>
        <begin position="1"/>
        <end position="17"/>
    </location>
</feature>
<sequence>MGRSWLMVMLLISVVFSLSISQGDCRWIKLMVHYEREEYSNSQAPSLEENSNVGRGMMEMVMDYGNPEANTNHKGGAFNPPKGSSHRP</sequence>
<accession>A0A9D5DB33</accession>
<dbReference type="PANTHER" id="PTHR37908">
    <property type="entry name" value="TRANSMEMBRANE PROTEIN"/>
    <property type="match status" value="1"/>
</dbReference>